<name>G7LA44_MEDTR</name>
<dbReference type="PaxDb" id="3880-AET02826"/>
<dbReference type="HOGENOM" id="CLU_1952033_0_0_1"/>
<protein>
    <submittedName>
        <fullName evidence="2">PWWP domain protein</fullName>
    </submittedName>
</protein>
<dbReference type="STRING" id="3880.G7LA44"/>
<reference evidence="2 4" key="2">
    <citation type="journal article" date="2014" name="BMC Genomics">
        <title>An improved genome release (version Mt4.0) for the model legume Medicago truncatula.</title>
        <authorList>
            <person name="Tang H."/>
            <person name="Krishnakumar V."/>
            <person name="Bidwell S."/>
            <person name="Rosen B."/>
            <person name="Chan A."/>
            <person name="Zhou S."/>
            <person name="Gentzbittel L."/>
            <person name="Childs K.L."/>
            <person name="Yandell M."/>
            <person name="Gundlach H."/>
            <person name="Mayer K.F."/>
            <person name="Schwartz D.C."/>
            <person name="Town C.D."/>
        </authorList>
    </citation>
    <scope>GENOME REANNOTATION</scope>
    <source>
        <strain evidence="3 4">cv. Jemalong A17</strain>
    </source>
</reference>
<dbReference type="PANTHER" id="PTHR42851">
    <property type="entry name" value="ALDOLASE-RELATED"/>
    <property type="match status" value="1"/>
</dbReference>
<organism evidence="2 4">
    <name type="scientific">Medicago truncatula</name>
    <name type="common">Barrel medic</name>
    <name type="synonym">Medicago tribuloides</name>
    <dbReference type="NCBI Taxonomy" id="3880"/>
    <lineage>
        <taxon>Eukaryota</taxon>
        <taxon>Viridiplantae</taxon>
        <taxon>Streptophyta</taxon>
        <taxon>Embryophyta</taxon>
        <taxon>Tracheophyta</taxon>
        <taxon>Spermatophyta</taxon>
        <taxon>Magnoliopsida</taxon>
        <taxon>eudicotyledons</taxon>
        <taxon>Gunneridae</taxon>
        <taxon>Pentapetalae</taxon>
        <taxon>rosids</taxon>
        <taxon>fabids</taxon>
        <taxon>Fabales</taxon>
        <taxon>Fabaceae</taxon>
        <taxon>Papilionoideae</taxon>
        <taxon>50 kb inversion clade</taxon>
        <taxon>NPAAA clade</taxon>
        <taxon>Hologalegina</taxon>
        <taxon>IRL clade</taxon>
        <taxon>Trifolieae</taxon>
        <taxon>Medicago</taxon>
    </lineage>
</organism>
<feature type="compositionally biased region" description="Basic residues" evidence="1">
    <location>
        <begin position="101"/>
        <end position="118"/>
    </location>
</feature>
<accession>G7LA44</accession>
<evidence type="ECO:0000313" key="4">
    <source>
        <dbReference type="Proteomes" id="UP000002051"/>
    </source>
</evidence>
<evidence type="ECO:0000313" key="2">
    <source>
        <dbReference type="EMBL" id="AET02826.1"/>
    </source>
</evidence>
<dbReference type="EMBL" id="CM001224">
    <property type="protein sequence ID" value="AET02826.1"/>
    <property type="molecule type" value="Genomic_DNA"/>
</dbReference>
<reference evidence="2 4" key="1">
    <citation type="journal article" date="2011" name="Nature">
        <title>The Medicago genome provides insight into the evolution of rhizobial symbioses.</title>
        <authorList>
            <person name="Young N.D."/>
            <person name="Debelle F."/>
            <person name="Oldroyd G.E."/>
            <person name="Geurts R."/>
            <person name="Cannon S.B."/>
            <person name="Udvardi M.K."/>
            <person name="Benedito V.A."/>
            <person name="Mayer K.F."/>
            <person name="Gouzy J."/>
            <person name="Schoof H."/>
            <person name="Van de Peer Y."/>
            <person name="Proost S."/>
            <person name="Cook D.R."/>
            <person name="Meyers B.C."/>
            <person name="Spannagl M."/>
            <person name="Cheung F."/>
            <person name="De Mita S."/>
            <person name="Krishnakumar V."/>
            <person name="Gundlach H."/>
            <person name="Zhou S."/>
            <person name="Mudge J."/>
            <person name="Bharti A.K."/>
            <person name="Murray J.D."/>
            <person name="Naoumkina M.A."/>
            <person name="Rosen B."/>
            <person name="Silverstein K.A."/>
            <person name="Tang H."/>
            <person name="Rombauts S."/>
            <person name="Zhao P.X."/>
            <person name="Zhou P."/>
            <person name="Barbe V."/>
            <person name="Bardou P."/>
            <person name="Bechner M."/>
            <person name="Bellec A."/>
            <person name="Berger A."/>
            <person name="Berges H."/>
            <person name="Bidwell S."/>
            <person name="Bisseling T."/>
            <person name="Choisne N."/>
            <person name="Couloux A."/>
            <person name="Denny R."/>
            <person name="Deshpande S."/>
            <person name="Dai X."/>
            <person name="Doyle J.J."/>
            <person name="Dudez A.M."/>
            <person name="Farmer A.D."/>
            <person name="Fouteau S."/>
            <person name="Franken C."/>
            <person name="Gibelin C."/>
            <person name="Gish J."/>
            <person name="Goldstein S."/>
            <person name="Gonzalez A.J."/>
            <person name="Green P.J."/>
            <person name="Hallab A."/>
            <person name="Hartog M."/>
            <person name="Hua A."/>
            <person name="Humphray S.J."/>
            <person name="Jeong D.H."/>
            <person name="Jing Y."/>
            <person name="Jocker A."/>
            <person name="Kenton S.M."/>
            <person name="Kim D.J."/>
            <person name="Klee K."/>
            <person name="Lai H."/>
            <person name="Lang C."/>
            <person name="Lin S."/>
            <person name="Macmil S.L."/>
            <person name="Magdelenat G."/>
            <person name="Matthews L."/>
            <person name="McCorrison J."/>
            <person name="Monaghan E.L."/>
            <person name="Mun J.H."/>
            <person name="Najar F.Z."/>
            <person name="Nicholson C."/>
            <person name="Noirot C."/>
            <person name="O'Bleness M."/>
            <person name="Paule C.R."/>
            <person name="Poulain J."/>
            <person name="Prion F."/>
            <person name="Qin B."/>
            <person name="Qu C."/>
            <person name="Retzel E.F."/>
            <person name="Riddle C."/>
            <person name="Sallet E."/>
            <person name="Samain S."/>
            <person name="Samson N."/>
            <person name="Sanders I."/>
            <person name="Saurat O."/>
            <person name="Scarpelli C."/>
            <person name="Schiex T."/>
            <person name="Segurens B."/>
            <person name="Severin A.J."/>
            <person name="Sherrier D.J."/>
            <person name="Shi R."/>
            <person name="Sims S."/>
            <person name="Singer S.R."/>
            <person name="Sinharoy S."/>
            <person name="Sterck L."/>
            <person name="Viollet A."/>
            <person name="Wang B.B."/>
            <person name="Wang K."/>
            <person name="Wang M."/>
            <person name="Wang X."/>
            <person name="Warfsmann J."/>
            <person name="Weissenbach J."/>
            <person name="White D.D."/>
            <person name="White J.D."/>
            <person name="Wiley G.B."/>
            <person name="Wincker P."/>
            <person name="Xing Y."/>
            <person name="Yang L."/>
            <person name="Yao Z."/>
            <person name="Ying F."/>
            <person name="Zhai J."/>
            <person name="Zhou L."/>
            <person name="Zuber A."/>
            <person name="Denarie J."/>
            <person name="Dixon R.A."/>
            <person name="May G.D."/>
            <person name="Schwartz D.C."/>
            <person name="Rogers J."/>
            <person name="Quetier F."/>
            <person name="Town C.D."/>
            <person name="Roe B.A."/>
        </authorList>
    </citation>
    <scope>NUCLEOTIDE SEQUENCE [LARGE SCALE GENOMIC DNA]</scope>
    <source>
        <strain evidence="2">A17</strain>
        <strain evidence="3 4">cv. Jemalong A17</strain>
    </source>
</reference>
<evidence type="ECO:0000313" key="3">
    <source>
        <dbReference type="EnsemblPlants" id="AET02826"/>
    </source>
</evidence>
<dbReference type="Proteomes" id="UP000002051">
    <property type="component" value="Chromosome 8"/>
</dbReference>
<keyword evidence="4" id="KW-1185">Reference proteome</keyword>
<dbReference type="EnsemblPlants" id="AET02826">
    <property type="protein sequence ID" value="AET02826"/>
    <property type="gene ID" value="MTR_8g054270"/>
</dbReference>
<reference evidence="3" key="3">
    <citation type="submission" date="2015-04" db="UniProtKB">
        <authorList>
            <consortium name="EnsemblPlants"/>
        </authorList>
    </citation>
    <scope>IDENTIFICATION</scope>
    <source>
        <strain evidence="3">cv. Jemalong A17</strain>
    </source>
</reference>
<evidence type="ECO:0000256" key="1">
    <source>
        <dbReference type="SAM" id="MobiDB-lite"/>
    </source>
</evidence>
<gene>
    <name evidence="2" type="ordered locus">MTR_8g054270</name>
</gene>
<proteinExistence type="predicted"/>
<dbReference type="AlphaFoldDB" id="G7LA44"/>
<sequence length="129" mass="14177">MEFSPSSEISLNLGLVHNVLECSPTALTLKYTNKDFVPSTAILNKLLCCFGPLIESKTELLAKTNSVRVVFEKRCDAETAFTHIGKYRFGSALQSFHLKVLPHKPKKGTGKRGRKSKKQSTSVHGVSAV</sequence>
<dbReference type="PANTHER" id="PTHR42851:SF19">
    <property type="entry name" value="PWWP DOMAIN-CONTAINING PROTEIN 2-RELATED"/>
    <property type="match status" value="1"/>
</dbReference>
<feature type="region of interest" description="Disordered" evidence="1">
    <location>
        <begin position="101"/>
        <end position="129"/>
    </location>
</feature>
<dbReference type="InterPro" id="IPR053063">
    <property type="entry name" value="PWWP_domain_containing_PDP"/>
</dbReference>